<feature type="compositionally biased region" description="Basic and acidic residues" evidence="1">
    <location>
        <begin position="245"/>
        <end position="277"/>
    </location>
</feature>
<protein>
    <submittedName>
        <fullName evidence="2">Uncharacterized protein</fullName>
    </submittedName>
</protein>
<dbReference type="GO" id="GO:0005634">
    <property type="term" value="C:nucleus"/>
    <property type="evidence" value="ECO:0007669"/>
    <property type="project" value="TreeGrafter"/>
</dbReference>
<dbReference type="EMBL" id="JACCJB010000002">
    <property type="protein sequence ID" value="KAF6230203.1"/>
    <property type="molecule type" value="Genomic_DNA"/>
</dbReference>
<dbReference type="PANTHER" id="PTHR16291:SF0">
    <property type="entry name" value="NUCLEAR CAP-BINDING PROTEIN SUBUNIT 3"/>
    <property type="match status" value="1"/>
</dbReference>
<proteinExistence type="predicted"/>
<feature type="region of interest" description="Disordered" evidence="1">
    <location>
        <begin position="341"/>
        <end position="361"/>
    </location>
</feature>
<feature type="compositionally biased region" description="Basic and acidic residues" evidence="1">
    <location>
        <begin position="293"/>
        <end position="308"/>
    </location>
</feature>
<feature type="compositionally biased region" description="Basic and acidic residues" evidence="1">
    <location>
        <begin position="198"/>
        <end position="209"/>
    </location>
</feature>
<dbReference type="GO" id="GO:0000340">
    <property type="term" value="F:RNA 7-methylguanosine cap binding"/>
    <property type="evidence" value="ECO:0007669"/>
    <property type="project" value="InterPro"/>
</dbReference>
<name>A0A8H6KZS2_9LECA</name>
<dbReference type="Proteomes" id="UP000593566">
    <property type="component" value="Unassembled WGS sequence"/>
</dbReference>
<dbReference type="GeneID" id="59332950"/>
<dbReference type="RefSeq" id="XP_037157460.1">
    <property type="nucleotide sequence ID" value="XM_037295459.1"/>
</dbReference>
<evidence type="ECO:0000256" key="1">
    <source>
        <dbReference type="SAM" id="MobiDB-lite"/>
    </source>
</evidence>
<reference evidence="2 3" key="1">
    <citation type="journal article" date="2020" name="Genomics">
        <title>Complete, high-quality genomes from long-read metagenomic sequencing of two wolf lichen thalli reveals enigmatic genome architecture.</title>
        <authorList>
            <person name="McKenzie S.K."/>
            <person name="Walston R.F."/>
            <person name="Allen J.L."/>
        </authorList>
    </citation>
    <scope>NUCLEOTIDE SEQUENCE [LARGE SCALE GENOMIC DNA]</scope>
    <source>
        <strain evidence="2">WasteWater1</strain>
    </source>
</reference>
<accession>A0A8H6KZS2</accession>
<dbReference type="GO" id="GO:0003729">
    <property type="term" value="F:mRNA binding"/>
    <property type="evidence" value="ECO:0007669"/>
    <property type="project" value="InterPro"/>
</dbReference>
<dbReference type="InterPro" id="IPR019416">
    <property type="entry name" value="NCBP3"/>
</dbReference>
<evidence type="ECO:0000313" key="3">
    <source>
        <dbReference type="Proteomes" id="UP000593566"/>
    </source>
</evidence>
<dbReference type="AlphaFoldDB" id="A0A8H6KZS2"/>
<feature type="region of interest" description="Disordered" evidence="1">
    <location>
        <begin position="403"/>
        <end position="430"/>
    </location>
</feature>
<dbReference type="Pfam" id="PF10309">
    <property type="entry name" value="NCBP3"/>
    <property type="match status" value="1"/>
</dbReference>
<feature type="compositionally biased region" description="Acidic residues" evidence="1">
    <location>
        <begin position="219"/>
        <end position="230"/>
    </location>
</feature>
<gene>
    <name evidence="2" type="ORF">HO133_004542</name>
</gene>
<organism evidence="2 3">
    <name type="scientific">Letharia lupina</name>
    <dbReference type="NCBI Taxonomy" id="560253"/>
    <lineage>
        <taxon>Eukaryota</taxon>
        <taxon>Fungi</taxon>
        <taxon>Dikarya</taxon>
        <taxon>Ascomycota</taxon>
        <taxon>Pezizomycotina</taxon>
        <taxon>Lecanoromycetes</taxon>
        <taxon>OSLEUM clade</taxon>
        <taxon>Lecanoromycetidae</taxon>
        <taxon>Lecanorales</taxon>
        <taxon>Lecanorineae</taxon>
        <taxon>Parmeliaceae</taxon>
        <taxon>Letharia</taxon>
    </lineage>
</organism>
<evidence type="ECO:0000313" key="2">
    <source>
        <dbReference type="EMBL" id="KAF6230203.1"/>
    </source>
</evidence>
<dbReference type="PANTHER" id="PTHR16291">
    <property type="entry name" value="NUCLEAR CAP-BINDING PROTEIN SUBUNIT 3"/>
    <property type="match status" value="1"/>
</dbReference>
<feature type="region of interest" description="Disordered" evidence="1">
    <location>
        <begin position="178"/>
        <end position="320"/>
    </location>
</feature>
<keyword evidence="3" id="KW-1185">Reference proteome</keyword>
<sequence length="498" mass="55449">MEVSYPSSALERNINMDQSTADMELDSMDLDIDLGSTDEFNEPSAVTNTISQISIPPSQVSDSELVGHKIHIRGLEDLTTSDIKAFSCEHYPFKAPLRVEWINDISANLVFEEEKTAMTALQHLTLPPNDNDFLPLSRLRAAKTLSTHPGSSLYVRIGATTDQKRPRAYEASRFYMMHPEHDPREQRRRGGSFQGNGDYRRKGYSGDEHRRRRRRDKEDGFDESIYDDGDPSSRRGSISSSANERSIEGKRNARLRGDSYRPARDERNGARSSRDRSASPNRRNHPTPPPIYRSRDPHPFPYENKGKELFPSTSRSDRNDKDLFSSKMIIADVSKGLNSTKSALPREAAPSGKDLSSNRTRAAEVKKELFPHKVNPSKHSRSDAFDAADETADLFANGMSVPFMDGPSSRKSPVDRLRSSGFQSQVDGGNIGTGFNIRGASREQNQGFSIRGGAAVNAIGTIKELFPGKAAGNAGKELFAEKVEGRGGRRNRAEDMFY</sequence>
<comment type="caution">
    <text evidence="2">The sequence shown here is derived from an EMBL/GenBank/DDBJ whole genome shotgun (WGS) entry which is preliminary data.</text>
</comment>